<keyword evidence="4" id="KW-1185">Reference proteome</keyword>
<dbReference type="EMBL" id="LLKB01000001">
    <property type="protein sequence ID" value="KQC85703.1"/>
    <property type="molecule type" value="Genomic_DNA"/>
</dbReference>
<name>A0AAW3JS47_9FIRM</name>
<accession>A0AAW3JS47</accession>
<reference evidence="3 4" key="1">
    <citation type="submission" date="2015-10" db="EMBL/GenBank/DDBJ databases">
        <title>Butyribacter intestini gen. nov., sp. nov., a butyric acid-producing bacterium of the family Lachnospiraceae isolated from the human faeces.</title>
        <authorList>
            <person name="Zou Y."/>
            <person name="Xue W."/>
            <person name="Luo G."/>
            <person name="Lv M."/>
        </authorList>
    </citation>
    <scope>NUCLEOTIDE SEQUENCE [LARGE SCALE GENOMIC DNA]</scope>
    <source>
        <strain evidence="3 4">TF01-11</strain>
    </source>
</reference>
<dbReference type="CDD" id="cd00093">
    <property type="entry name" value="HTH_XRE"/>
    <property type="match status" value="1"/>
</dbReference>
<dbReference type="InterPro" id="IPR010982">
    <property type="entry name" value="Lambda_DNA-bd_dom_sf"/>
</dbReference>
<organism evidence="3 4">
    <name type="scientific">Butyribacter intestini</name>
    <dbReference type="NCBI Taxonomy" id="1703332"/>
    <lineage>
        <taxon>Bacteria</taxon>
        <taxon>Bacillati</taxon>
        <taxon>Bacillota</taxon>
        <taxon>Clostridia</taxon>
        <taxon>Lachnospirales</taxon>
        <taxon>Lachnospiraceae</taxon>
        <taxon>Butyribacter</taxon>
    </lineage>
</organism>
<feature type="domain" description="HTH cro/C1-type" evidence="2">
    <location>
        <begin position="7"/>
        <end position="61"/>
    </location>
</feature>
<dbReference type="GO" id="GO:0003677">
    <property type="term" value="F:DNA binding"/>
    <property type="evidence" value="ECO:0007669"/>
    <property type="project" value="UniProtKB-KW"/>
</dbReference>
<dbReference type="AlphaFoldDB" id="A0AAW3JS47"/>
<dbReference type="InterPro" id="IPR025868">
    <property type="entry name" value="Zn_ribbon_dom_put"/>
</dbReference>
<evidence type="ECO:0000313" key="4">
    <source>
        <dbReference type="Proteomes" id="UP000050833"/>
    </source>
</evidence>
<dbReference type="SUPFAM" id="SSF47413">
    <property type="entry name" value="lambda repressor-like DNA-binding domains"/>
    <property type="match status" value="1"/>
</dbReference>
<dbReference type="SMART" id="SM00530">
    <property type="entry name" value="HTH_XRE"/>
    <property type="match status" value="1"/>
</dbReference>
<comment type="caution">
    <text evidence="3">The sequence shown here is derived from an EMBL/GenBank/DDBJ whole genome shotgun (WGS) entry which is preliminary data.</text>
</comment>
<keyword evidence="1 3" id="KW-0238">DNA-binding</keyword>
<dbReference type="PANTHER" id="PTHR46558">
    <property type="entry name" value="TRACRIPTIONAL REGULATORY PROTEIN-RELATED-RELATED"/>
    <property type="match status" value="1"/>
</dbReference>
<evidence type="ECO:0000256" key="1">
    <source>
        <dbReference type="ARBA" id="ARBA00023125"/>
    </source>
</evidence>
<dbReference type="Gene3D" id="1.10.260.40">
    <property type="entry name" value="lambda repressor-like DNA-binding domains"/>
    <property type="match status" value="1"/>
</dbReference>
<dbReference type="PROSITE" id="PS50943">
    <property type="entry name" value="HTH_CROC1"/>
    <property type="match status" value="1"/>
</dbReference>
<dbReference type="Proteomes" id="UP000050833">
    <property type="component" value="Unassembled WGS sequence"/>
</dbReference>
<dbReference type="Pfam" id="PF12674">
    <property type="entry name" value="Zn_ribbon_2"/>
    <property type="match status" value="1"/>
</dbReference>
<dbReference type="PANTHER" id="PTHR46558:SF11">
    <property type="entry name" value="HTH-TYPE TRANSCRIPTIONAL REGULATOR XRE"/>
    <property type="match status" value="1"/>
</dbReference>
<evidence type="ECO:0000259" key="2">
    <source>
        <dbReference type="PROSITE" id="PS50943"/>
    </source>
</evidence>
<dbReference type="RefSeq" id="WP_055940476.1">
    <property type="nucleotide sequence ID" value="NZ_LLKB01000001.1"/>
</dbReference>
<dbReference type="InterPro" id="IPR001387">
    <property type="entry name" value="Cro/C1-type_HTH"/>
</dbReference>
<dbReference type="Pfam" id="PF01381">
    <property type="entry name" value="HTH_3"/>
    <property type="match status" value="1"/>
</dbReference>
<evidence type="ECO:0000313" key="3">
    <source>
        <dbReference type="EMBL" id="KQC85703.1"/>
    </source>
</evidence>
<sequence>METREIILELRTQKGLSQEELAEKVMVTRQAVSRWENGETIPNTETLKLLSKEFDVSINTLLGAPRQLICQCCGMPLEDDAIISRDSDGSLNEDYCKWCYADGNYTYSDMDDLIDVCAKNMVNENFTEEQARAYMKEMLPKLDYWKRYDELSDNGQFEEFKNQLITEINELHIEGMPKVEKLNALVGRDINLEYPLPNGMRVKFLDNQKTYLGNQLECEFGGERYFGVLASMDFVMVCTYDADLTNPELILYKKR</sequence>
<gene>
    <name evidence="3" type="ORF">APZ18_00375</name>
</gene>
<proteinExistence type="predicted"/>
<protein>
    <submittedName>
        <fullName evidence="3">DNA-binding protein</fullName>
    </submittedName>
</protein>